<organism evidence="2 3">
    <name type="scientific">Aspergillus fijiensis CBS 313.89</name>
    <dbReference type="NCBI Taxonomy" id="1448319"/>
    <lineage>
        <taxon>Eukaryota</taxon>
        <taxon>Fungi</taxon>
        <taxon>Dikarya</taxon>
        <taxon>Ascomycota</taxon>
        <taxon>Pezizomycotina</taxon>
        <taxon>Eurotiomycetes</taxon>
        <taxon>Eurotiomycetidae</taxon>
        <taxon>Eurotiales</taxon>
        <taxon>Aspergillaceae</taxon>
        <taxon>Aspergillus</taxon>
    </lineage>
</organism>
<feature type="region of interest" description="Disordered" evidence="1">
    <location>
        <begin position="429"/>
        <end position="459"/>
    </location>
</feature>
<accession>A0A8G1RT57</accession>
<dbReference type="RefSeq" id="XP_040802413.1">
    <property type="nucleotide sequence ID" value="XM_040942962.1"/>
</dbReference>
<keyword evidence="3" id="KW-1185">Reference proteome</keyword>
<reference evidence="2 3" key="1">
    <citation type="submission" date="2018-02" db="EMBL/GenBank/DDBJ databases">
        <title>The genomes of Aspergillus section Nigri reveals drivers in fungal speciation.</title>
        <authorList>
            <consortium name="DOE Joint Genome Institute"/>
            <person name="Vesth T.C."/>
            <person name="Nybo J."/>
            <person name="Theobald S."/>
            <person name="Brandl J."/>
            <person name="Frisvad J.C."/>
            <person name="Nielsen K.F."/>
            <person name="Lyhne E.K."/>
            <person name="Kogle M.E."/>
            <person name="Kuo A."/>
            <person name="Riley R."/>
            <person name="Clum A."/>
            <person name="Nolan M."/>
            <person name="Lipzen A."/>
            <person name="Salamov A."/>
            <person name="Henrissat B."/>
            <person name="Wiebenga A."/>
            <person name="De vries R.P."/>
            <person name="Grigoriev I.V."/>
            <person name="Mortensen U.H."/>
            <person name="Andersen M.R."/>
            <person name="Baker S.E."/>
        </authorList>
    </citation>
    <scope>NUCLEOTIDE SEQUENCE [LARGE SCALE GENOMIC DNA]</scope>
    <source>
        <strain evidence="2 3">CBS 313.89</strain>
    </source>
</reference>
<dbReference type="GeneID" id="63860295"/>
<evidence type="ECO:0000313" key="3">
    <source>
        <dbReference type="Proteomes" id="UP000249789"/>
    </source>
</evidence>
<dbReference type="AlphaFoldDB" id="A0A8G1RT57"/>
<feature type="region of interest" description="Disordered" evidence="1">
    <location>
        <begin position="514"/>
        <end position="535"/>
    </location>
</feature>
<feature type="compositionally biased region" description="Low complexity" evidence="1">
    <location>
        <begin position="519"/>
        <end position="528"/>
    </location>
</feature>
<feature type="region of interest" description="Disordered" evidence="1">
    <location>
        <begin position="1"/>
        <end position="54"/>
    </location>
</feature>
<dbReference type="EMBL" id="KZ824637">
    <property type="protein sequence ID" value="RAK78403.1"/>
    <property type="molecule type" value="Genomic_DNA"/>
</dbReference>
<sequence>MDLNDSSASVEASTRYALDNPSLQNSRRVKQPLDGSSGTLLEHNDPLPSNRSSSGIKVILSTGDIAIEHLDPETVAASPSRAVVHRWRVSSSDIMRNSPYFRALLDPHKFAEGKSLMHQKIQTQQLASESAVGSLDPPDSEQAWNTDELPVVRLPSDHFSSRLGTDVIELFLEVLSYDSYDDDQQRAFDARLRVQPVSLVSRLVELADAFNSPQAVQKALTQSGYAFGKGKVPLTKFDAASLLKLPEDRIRQTIFVARFLNEYAIVQVYTHTLVVMGSRYWSNGVVEAPENPTFPWRYLAGGIEEELYFRRQCVLNTITDLQAHFLRAYGALEDATDDAYPSAAATTTTSTSAATTTTTTTPQPRPPFSLPATSTTIHPRHFQCRYGFANSSACDVFHLGQMTRFFALRTKTIFLGSTLIDDPDFLLPLDDEDHDNEEADDDDANLTADHPPTPIPQQQQHQTNIATLLATLKQCPDYQIDTNHTGCGIRRRFLPPLDCIERFVGDARGLLGVNPAPPSSSSTSTSSSQGSGWAATTRWTVTPGSWANRSLPRALVLDVHLSRINAIPVLARGGGRKVERGVRVGSSQEENARLLFTARRRNWEA</sequence>
<feature type="compositionally biased region" description="Polar residues" evidence="1">
    <location>
        <begin position="1"/>
        <end position="12"/>
    </location>
</feature>
<protein>
    <submittedName>
        <fullName evidence="2">Uncharacterized protein</fullName>
    </submittedName>
</protein>
<dbReference type="OrthoDB" id="5398371at2759"/>
<name>A0A8G1RT57_9EURO</name>
<feature type="compositionally biased region" description="Low complexity" evidence="1">
    <location>
        <begin position="343"/>
        <end position="361"/>
    </location>
</feature>
<dbReference type="VEuPathDB" id="FungiDB:BO72DRAFT_426810"/>
<dbReference type="Proteomes" id="UP000249789">
    <property type="component" value="Unassembled WGS sequence"/>
</dbReference>
<proteinExistence type="predicted"/>
<gene>
    <name evidence="2" type="ORF">BO72DRAFT_426810</name>
</gene>
<evidence type="ECO:0000256" key="1">
    <source>
        <dbReference type="SAM" id="MobiDB-lite"/>
    </source>
</evidence>
<evidence type="ECO:0000313" key="2">
    <source>
        <dbReference type="EMBL" id="RAK78403.1"/>
    </source>
</evidence>
<feature type="compositionally biased region" description="Low complexity" evidence="1">
    <location>
        <begin position="445"/>
        <end position="459"/>
    </location>
</feature>
<feature type="compositionally biased region" description="Acidic residues" evidence="1">
    <location>
        <begin position="429"/>
        <end position="444"/>
    </location>
</feature>
<feature type="region of interest" description="Disordered" evidence="1">
    <location>
        <begin position="343"/>
        <end position="371"/>
    </location>
</feature>